<dbReference type="CDD" id="cd00054">
    <property type="entry name" value="EGF_CA"/>
    <property type="match status" value="2"/>
</dbReference>
<feature type="domain" description="EGF-like" evidence="13">
    <location>
        <begin position="750"/>
        <end position="790"/>
    </location>
</feature>
<dbReference type="InterPro" id="IPR018097">
    <property type="entry name" value="EGF_Ca-bd_CS"/>
</dbReference>
<dbReference type="Gene3D" id="2.40.155.10">
    <property type="entry name" value="Green fluorescent protein"/>
    <property type="match status" value="1"/>
</dbReference>
<reference evidence="17" key="1">
    <citation type="submission" date="2022-11" db="UniProtKB">
        <authorList>
            <consortium name="WormBaseParasite"/>
        </authorList>
    </citation>
    <scope>IDENTIFICATION</scope>
</reference>
<dbReference type="PANTHER" id="PTHR13802">
    <property type="entry name" value="MUCIN 4-RELATED"/>
    <property type="match status" value="1"/>
</dbReference>
<evidence type="ECO:0000259" key="13">
    <source>
        <dbReference type="PROSITE" id="PS50026"/>
    </source>
</evidence>
<feature type="domain" description="EGF-like" evidence="13">
    <location>
        <begin position="703"/>
        <end position="740"/>
    </location>
</feature>
<feature type="compositionally biased region" description="Acidic residues" evidence="11">
    <location>
        <begin position="285"/>
        <end position="294"/>
    </location>
</feature>
<dbReference type="GO" id="GO:0007160">
    <property type="term" value="P:cell-matrix adhesion"/>
    <property type="evidence" value="ECO:0007669"/>
    <property type="project" value="InterPro"/>
</dbReference>
<dbReference type="InterPro" id="IPR009017">
    <property type="entry name" value="GFP"/>
</dbReference>
<evidence type="ECO:0000256" key="10">
    <source>
        <dbReference type="PROSITE-ProRule" id="PRU00076"/>
    </source>
</evidence>
<dbReference type="InterPro" id="IPR009030">
    <property type="entry name" value="Growth_fac_rcpt_cys_sf"/>
</dbReference>
<dbReference type="InterPro" id="IPR001881">
    <property type="entry name" value="EGF-like_Ca-bd_dom"/>
</dbReference>
<evidence type="ECO:0000256" key="4">
    <source>
        <dbReference type="ARBA" id="ARBA00022536"/>
    </source>
</evidence>
<evidence type="ECO:0000313" key="17">
    <source>
        <dbReference type="WBParaSite" id="nRc.2.0.1.t25916-RA"/>
    </source>
</evidence>
<evidence type="ECO:0000256" key="12">
    <source>
        <dbReference type="SAM" id="Phobius"/>
    </source>
</evidence>
<dbReference type="GO" id="GO:0005509">
    <property type="term" value="F:calcium ion binding"/>
    <property type="evidence" value="ECO:0007669"/>
    <property type="project" value="InterPro"/>
</dbReference>
<evidence type="ECO:0000259" key="14">
    <source>
        <dbReference type="PROSITE" id="PS50993"/>
    </source>
</evidence>
<keyword evidence="3" id="KW-0272">Extracellular matrix</keyword>
<dbReference type="InterPro" id="IPR000152">
    <property type="entry name" value="EGF-type_Asp/Asn_hydroxyl_site"/>
</dbReference>
<dbReference type="Pfam" id="PF07645">
    <property type="entry name" value="EGF_CA"/>
    <property type="match status" value="1"/>
</dbReference>
<evidence type="ECO:0000256" key="3">
    <source>
        <dbReference type="ARBA" id="ARBA00022530"/>
    </source>
</evidence>
<keyword evidence="7" id="KW-0106">Calcium</keyword>
<dbReference type="InterPro" id="IPR003886">
    <property type="entry name" value="NIDO_dom"/>
</dbReference>
<keyword evidence="2" id="KW-0964">Secreted</keyword>
<dbReference type="FunFam" id="2.10.25.10:FF:000653">
    <property type="entry name" value="Putative Fibrillin-1"/>
    <property type="match status" value="1"/>
</dbReference>
<evidence type="ECO:0000256" key="9">
    <source>
        <dbReference type="ARBA" id="ARBA00023180"/>
    </source>
</evidence>
<keyword evidence="12" id="KW-1133">Transmembrane helix</keyword>
<dbReference type="InterPro" id="IPR051495">
    <property type="entry name" value="Epithelial_Barrier/Signaling"/>
</dbReference>
<dbReference type="PROSITE" id="PS51220">
    <property type="entry name" value="NIDO"/>
    <property type="match status" value="1"/>
</dbReference>
<feature type="transmembrane region" description="Helical" evidence="12">
    <location>
        <begin position="12"/>
        <end position="31"/>
    </location>
</feature>
<dbReference type="SUPFAM" id="SSF54511">
    <property type="entry name" value="GFP-like"/>
    <property type="match status" value="1"/>
</dbReference>
<feature type="domain" description="NIDO" evidence="15">
    <location>
        <begin position="112"/>
        <end position="271"/>
    </location>
</feature>
<feature type="region of interest" description="Disordered" evidence="11">
    <location>
        <begin position="285"/>
        <end position="309"/>
    </location>
</feature>
<dbReference type="SUPFAM" id="SSF57184">
    <property type="entry name" value="Growth factor receptor domain"/>
    <property type="match status" value="1"/>
</dbReference>
<dbReference type="InterPro" id="IPR000742">
    <property type="entry name" value="EGF"/>
</dbReference>
<dbReference type="PANTHER" id="PTHR13802:SF65">
    <property type="entry name" value="NIDOGEN"/>
    <property type="match status" value="1"/>
</dbReference>
<dbReference type="Pfam" id="PF06119">
    <property type="entry name" value="NIDO"/>
    <property type="match status" value="1"/>
</dbReference>
<keyword evidence="8" id="KW-1015">Disulfide bond</keyword>
<dbReference type="Proteomes" id="UP000887565">
    <property type="component" value="Unplaced"/>
</dbReference>
<sequence>MSRTPLHFEMQRFSFTNPLISIVIILIRAPLHFTVPISEFYPFGPENGDSALLQDDEISSEEIKLIFGSFTLFQVEHRKLFVNLNGIISFDTEIPYFSNKAVSAMGYSTIAVFYSDIDTHVTGQPEVVHGRVYYRLTNDSNLLQKFKAKVLSTFHDSRVFDPKSMLIATWHKVGYFPEKHDKKNTFQAILAQGRLHSYVQFLYADDGIQWTASEGKDPHHPEIPAQVGFFNDDGREWPFNISGKESVVNINNLLISSTAQNAENSNELDGQEEDYYNEVVSVSSDDYDDDEEMTEQAKSTLPPAPPVDELMTTTTSVSTEPTENIATSQREAVSTVAPMLETTSESGMAPSTLPPCPDSTYQNGCPHDCTEEVVSSRCTRCNCPDVQDETTQTTSTGSMTTFAPPAAPIDRHDAPPPENAAGYSTNTGNPGAKTCQSAGGSACHPNAQCHDSAVGYCCQCSYGYYGNGIECLPNGIAQRINGKVYGQVNGQELPEMDLHTYAEPSDGRAYTAISKMEPNVGRSFLLLNTLGNVMGWLFAKPSSPGSYNGVELTGVRLNRTATVHIGDSHTVTVQQEFTSRDVLDYMKVKMYVIGNLPELPVNATVDFGEYSEEFNRASPGVVKSYSTSEVAINFPGQVTSGAPLKYSITVDQTIRYDECMAKPFDKPTHIILKTERSYVYYDANEKIVRYASANTVDLRTATQDDPCRANDCDQPHMTCVAQQNVHKCLCLDGYELTFADSYDRKGTCVDIDECSRRTHRCDSNAACHNTEGSYTCICNVGYRGTGYKCISK</sequence>
<keyword evidence="12" id="KW-0472">Membrane</keyword>
<dbReference type="WBParaSite" id="nRc.2.0.1.t25916-RA">
    <property type="protein sequence ID" value="nRc.2.0.1.t25916-RA"/>
    <property type="gene ID" value="nRc.2.0.1.g25916"/>
</dbReference>
<evidence type="ECO:0000256" key="11">
    <source>
        <dbReference type="SAM" id="MobiDB-lite"/>
    </source>
</evidence>
<comment type="subcellular location">
    <subcellularLocation>
        <location evidence="1">Secreted</location>
        <location evidence="1">Extracellular space</location>
        <location evidence="1">Extracellular matrix</location>
    </subcellularLocation>
</comment>
<evidence type="ECO:0000259" key="15">
    <source>
        <dbReference type="PROSITE" id="PS51220"/>
    </source>
</evidence>
<dbReference type="OMA" id="IRMTIDQ"/>
<keyword evidence="9" id="KW-0325">Glycoprotein</keyword>
<dbReference type="Gene3D" id="2.10.25.10">
    <property type="entry name" value="Laminin"/>
    <property type="match status" value="2"/>
</dbReference>
<name>A0A915JIK0_ROMCU</name>
<evidence type="ECO:0000256" key="7">
    <source>
        <dbReference type="ARBA" id="ARBA00022837"/>
    </source>
</evidence>
<dbReference type="PROSITE" id="PS00010">
    <property type="entry name" value="ASX_HYDROXYL"/>
    <property type="match status" value="1"/>
</dbReference>
<dbReference type="InterPro" id="IPR006605">
    <property type="entry name" value="G2_nidogen/fibulin_G2F"/>
</dbReference>
<protein>
    <submittedName>
        <fullName evidence="17">Nidogen</fullName>
    </submittedName>
</protein>
<accession>A0A915JIK0</accession>
<keyword evidence="6" id="KW-0677">Repeat</keyword>
<dbReference type="AlphaFoldDB" id="A0A915JIK0"/>
<keyword evidence="5" id="KW-0732">Signal</keyword>
<dbReference type="PROSITE" id="PS50993">
    <property type="entry name" value="NIDOGEN_G2"/>
    <property type="match status" value="1"/>
</dbReference>
<dbReference type="PROSITE" id="PS01187">
    <property type="entry name" value="EGF_CA"/>
    <property type="match status" value="1"/>
</dbReference>
<keyword evidence="4 10" id="KW-0245">EGF-like domain</keyword>
<dbReference type="PROSITE" id="PS01186">
    <property type="entry name" value="EGF_2"/>
    <property type="match status" value="2"/>
</dbReference>
<keyword evidence="12" id="KW-0812">Transmembrane</keyword>
<proteinExistence type="predicted"/>
<dbReference type="InterPro" id="IPR049883">
    <property type="entry name" value="NOTCH1_EGF-like"/>
</dbReference>
<organism evidence="16 17">
    <name type="scientific">Romanomermis culicivorax</name>
    <name type="common">Nematode worm</name>
    <dbReference type="NCBI Taxonomy" id="13658"/>
    <lineage>
        <taxon>Eukaryota</taxon>
        <taxon>Metazoa</taxon>
        <taxon>Ecdysozoa</taxon>
        <taxon>Nematoda</taxon>
        <taxon>Enoplea</taxon>
        <taxon>Dorylaimia</taxon>
        <taxon>Mermithida</taxon>
        <taxon>Mermithoidea</taxon>
        <taxon>Mermithidae</taxon>
        <taxon>Romanomermis</taxon>
    </lineage>
</organism>
<dbReference type="SMART" id="SM00179">
    <property type="entry name" value="EGF_CA"/>
    <property type="match status" value="2"/>
</dbReference>
<evidence type="ECO:0000256" key="8">
    <source>
        <dbReference type="ARBA" id="ARBA00023157"/>
    </source>
</evidence>
<comment type="caution">
    <text evidence="10">Lacks conserved residue(s) required for the propagation of feature annotation.</text>
</comment>
<evidence type="ECO:0000256" key="1">
    <source>
        <dbReference type="ARBA" id="ARBA00004498"/>
    </source>
</evidence>
<keyword evidence="16" id="KW-1185">Reference proteome</keyword>
<dbReference type="SMART" id="SM00682">
    <property type="entry name" value="G2F"/>
    <property type="match status" value="1"/>
</dbReference>
<evidence type="ECO:0000256" key="5">
    <source>
        <dbReference type="ARBA" id="ARBA00022729"/>
    </source>
</evidence>
<evidence type="ECO:0000256" key="2">
    <source>
        <dbReference type="ARBA" id="ARBA00022525"/>
    </source>
</evidence>
<dbReference type="Pfam" id="PF07474">
    <property type="entry name" value="G2F"/>
    <property type="match status" value="1"/>
</dbReference>
<evidence type="ECO:0000313" key="16">
    <source>
        <dbReference type="Proteomes" id="UP000887565"/>
    </source>
</evidence>
<dbReference type="PROSITE" id="PS50026">
    <property type="entry name" value="EGF_3"/>
    <property type="match status" value="2"/>
</dbReference>
<dbReference type="SMART" id="SM00539">
    <property type="entry name" value="NIDO"/>
    <property type="match status" value="1"/>
</dbReference>
<evidence type="ECO:0000256" key="6">
    <source>
        <dbReference type="ARBA" id="ARBA00022737"/>
    </source>
</evidence>
<dbReference type="SMART" id="SM00181">
    <property type="entry name" value="EGF"/>
    <property type="match status" value="3"/>
</dbReference>
<feature type="domain" description="Nidogen G2 beta-barrel" evidence="14">
    <location>
        <begin position="476"/>
        <end position="706"/>
    </location>
</feature>